<evidence type="ECO:0000256" key="3">
    <source>
        <dbReference type="ARBA" id="ARBA00012239"/>
    </source>
</evidence>
<evidence type="ECO:0000256" key="1">
    <source>
        <dbReference type="ARBA" id="ARBA00001933"/>
    </source>
</evidence>
<dbReference type="Proteomes" id="UP000231371">
    <property type="component" value="Unassembled WGS sequence"/>
</dbReference>
<evidence type="ECO:0000256" key="10">
    <source>
        <dbReference type="RuleBase" id="RU004504"/>
    </source>
</evidence>
<evidence type="ECO:0000259" key="11">
    <source>
        <dbReference type="Pfam" id="PF00266"/>
    </source>
</evidence>
<dbReference type="EC" id="2.8.1.7" evidence="3"/>
<dbReference type="PANTHER" id="PTHR11601">
    <property type="entry name" value="CYSTEINE DESULFURYLASE FAMILY MEMBER"/>
    <property type="match status" value="1"/>
</dbReference>
<dbReference type="GO" id="GO:0046872">
    <property type="term" value="F:metal ion binding"/>
    <property type="evidence" value="ECO:0007669"/>
    <property type="project" value="UniProtKB-KW"/>
</dbReference>
<name>A0A2H0KFI7_9BACT</name>
<dbReference type="Gene3D" id="3.90.1150.10">
    <property type="entry name" value="Aspartate Aminotransferase, domain 1"/>
    <property type="match status" value="1"/>
</dbReference>
<dbReference type="InterPro" id="IPR000192">
    <property type="entry name" value="Aminotrans_V_dom"/>
</dbReference>
<proteinExistence type="inferred from homology"/>
<keyword evidence="6" id="KW-0663">Pyridoxal phosphate</keyword>
<evidence type="ECO:0000313" key="12">
    <source>
        <dbReference type="EMBL" id="PIQ69987.1"/>
    </source>
</evidence>
<dbReference type="GO" id="GO:0051536">
    <property type="term" value="F:iron-sulfur cluster binding"/>
    <property type="evidence" value="ECO:0007669"/>
    <property type="project" value="UniProtKB-KW"/>
</dbReference>
<keyword evidence="4" id="KW-0808">Transferase</keyword>
<dbReference type="InterPro" id="IPR015424">
    <property type="entry name" value="PyrdxlP-dep_Trfase"/>
</dbReference>
<comment type="similarity">
    <text evidence="2">Belongs to the class-V pyridoxal-phosphate-dependent aminotransferase family. NifS/IscS subfamily.</text>
</comment>
<keyword evidence="8" id="KW-0411">Iron-sulfur</keyword>
<dbReference type="InterPro" id="IPR015421">
    <property type="entry name" value="PyrdxlP-dep_Trfase_major"/>
</dbReference>
<dbReference type="PROSITE" id="PS00595">
    <property type="entry name" value="AA_TRANSFER_CLASS_5"/>
    <property type="match status" value="1"/>
</dbReference>
<gene>
    <name evidence="12" type="ORF">COV89_02975</name>
</gene>
<evidence type="ECO:0000256" key="6">
    <source>
        <dbReference type="ARBA" id="ARBA00022898"/>
    </source>
</evidence>
<evidence type="ECO:0000256" key="5">
    <source>
        <dbReference type="ARBA" id="ARBA00022723"/>
    </source>
</evidence>
<dbReference type="Gene3D" id="1.10.260.50">
    <property type="match status" value="1"/>
</dbReference>
<dbReference type="InterPro" id="IPR016454">
    <property type="entry name" value="Cysteine_dSase"/>
</dbReference>
<dbReference type="SUPFAM" id="SSF53383">
    <property type="entry name" value="PLP-dependent transferases"/>
    <property type="match status" value="1"/>
</dbReference>
<evidence type="ECO:0000256" key="2">
    <source>
        <dbReference type="ARBA" id="ARBA00006490"/>
    </source>
</evidence>
<accession>A0A2H0KFI7</accession>
<reference evidence="12 13" key="1">
    <citation type="submission" date="2017-09" db="EMBL/GenBank/DDBJ databases">
        <title>Depth-based differentiation of microbial function through sediment-hosted aquifers and enrichment of novel symbionts in the deep terrestrial subsurface.</title>
        <authorList>
            <person name="Probst A.J."/>
            <person name="Ladd B."/>
            <person name="Jarett J.K."/>
            <person name="Geller-Mcgrath D.E."/>
            <person name="Sieber C.M."/>
            <person name="Emerson J.B."/>
            <person name="Anantharaman K."/>
            <person name="Thomas B.C."/>
            <person name="Malmstrom R."/>
            <person name="Stieglmeier M."/>
            <person name="Klingl A."/>
            <person name="Woyke T."/>
            <person name="Ryan C.M."/>
            <person name="Banfield J.F."/>
        </authorList>
    </citation>
    <scope>NUCLEOTIDE SEQUENCE [LARGE SCALE GENOMIC DNA]</scope>
    <source>
        <strain evidence="12">CG11_big_fil_rev_8_21_14_0_20_40_12</strain>
    </source>
</reference>
<dbReference type="AlphaFoldDB" id="A0A2H0KFI7"/>
<dbReference type="Gene3D" id="3.40.640.10">
    <property type="entry name" value="Type I PLP-dependent aspartate aminotransferase-like (Major domain)"/>
    <property type="match status" value="1"/>
</dbReference>
<evidence type="ECO:0000256" key="7">
    <source>
        <dbReference type="ARBA" id="ARBA00023004"/>
    </source>
</evidence>
<feature type="domain" description="Aminotransferase class V" evidence="11">
    <location>
        <begin position="4"/>
        <end position="374"/>
    </location>
</feature>
<keyword evidence="5" id="KW-0479">Metal-binding</keyword>
<evidence type="ECO:0000256" key="4">
    <source>
        <dbReference type="ARBA" id="ARBA00022679"/>
    </source>
</evidence>
<dbReference type="Pfam" id="PF00266">
    <property type="entry name" value="Aminotran_5"/>
    <property type="match status" value="1"/>
</dbReference>
<comment type="caution">
    <text evidence="12">The sequence shown here is derived from an EMBL/GenBank/DDBJ whole genome shotgun (WGS) entry which is preliminary data.</text>
</comment>
<dbReference type="PIRSF" id="PIRSF005572">
    <property type="entry name" value="NifS"/>
    <property type="match status" value="1"/>
</dbReference>
<dbReference type="GO" id="GO:0031071">
    <property type="term" value="F:cysteine desulfurase activity"/>
    <property type="evidence" value="ECO:0007669"/>
    <property type="project" value="UniProtKB-EC"/>
</dbReference>
<comment type="catalytic activity">
    <reaction evidence="9">
        <text>(sulfur carrier)-H + L-cysteine = (sulfur carrier)-SH + L-alanine</text>
        <dbReference type="Rhea" id="RHEA:43892"/>
        <dbReference type="Rhea" id="RHEA-COMP:14737"/>
        <dbReference type="Rhea" id="RHEA-COMP:14739"/>
        <dbReference type="ChEBI" id="CHEBI:29917"/>
        <dbReference type="ChEBI" id="CHEBI:35235"/>
        <dbReference type="ChEBI" id="CHEBI:57972"/>
        <dbReference type="ChEBI" id="CHEBI:64428"/>
        <dbReference type="EC" id="2.8.1.7"/>
    </reaction>
</comment>
<keyword evidence="7" id="KW-0408">Iron</keyword>
<organism evidence="12 13">
    <name type="scientific">Candidatus Shapirobacteria bacterium CG11_big_fil_rev_8_21_14_0_20_40_12</name>
    <dbReference type="NCBI Taxonomy" id="1974889"/>
    <lineage>
        <taxon>Bacteria</taxon>
        <taxon>Candidatus Shapironibacteriota</taxon>
    </lineage>
</organism>
<protein>
    <recommendedName>
        <fullName evidence="3">cysteine desulfurase</fullName>
        <ecNumber evidence="3">2.8.1.7</ecNumber>
    </recommendedName>
</protein>
<sequence length="393" mass="42945">MRKIYLDYAATTPILPEVIEAMTPFWAEKFGNASSLHSFGREARVAVEQSRDQVAEILNCEPEEIIFTGTTTTSDNLAILGVVNALEEKQLSPNRCHLITTAIEHHAVLDTFKYLESQGFAVTYLSVDKYGVVDLKELEKAIRPETVLVSVMYANNEVGTIEPIEEISKLLQATSYKLKPKFHTDAAAVAEYLTLDVQKLGVDLMTLGAHKFGGPKGVGILYIKKGTGVNPVTFGGHHENGLWPGTEAVPLIVGTAKALELSIKYHVLSIKLVTELRDKLIKGVLEKVPDCYLTGHPTQRLPDIASFVFKRVEGEAVLLRLDAEGIAVSSGSACTSGDLKPSHVLLVMGIPQEEAHGSIRFSLGRNTTEEEINYVLEKLPKIISDLRNLSGGL</sequence>
<dbReference type="InterPro" id="IPR020578">
    <property type="entry name" value="Aminotrans_V_PyrdxlP_BS"/>
</dbReference>
<evidence type="ECO:0000256" key="8">
    <source>
        <dbReference type="ARBA" id="ARBA00023014"/>
    </source>
</evidence>
<comment type="cofactor">
    <cofactor evidence="1 10">
        <name>pyridoxal 5'-phosphate</name>
        <dbReference type="ChEBI" id="CHEBI:597326"/>
    </cofactor>
</comment>
<dbReference type="EMBL" id="PCVI01000048">
    <property type="protein sequence ID" value="PIQ69987.1"/>
    <property type="molecule type" value="Genomic_DNA"/>
</dbReference>
<evidence type="ECO:0000256" key="9">
    <source>
        <dbReference type="ARBA" id="ARBA00050776"/>
    </source>
</evidence>
<dbReference type="InterPro" id="IPR015422">
    <property type="entry name" value="PyrdxlP-dep_Trfase_small"/>
</dbReference>
<evidence type="ECO:0000313" key="13">
    <source>
        <dbReference type="Proteomes" id="UP000231371"/>
    </source>
</evidence>
<dbReference type="PANTHER" id="PTHR11601:SF34">
    <property type="entry name" value="CYSTEINE DESULFURASE"/>
    <property type="match status" value="1"/>
</dbReference>